<keyword evidence="2" id="KW-0812">Transmembrane</keyword>
<dbReference type="Pfam" id="PF05036">
    <property type="entry name" value="SPOR"/>
    <property type="match status" value="1"/>
</dbReference>
<dbReference type="Gene3D" id="3.30.70.1070">
    <property type="entry name" value="Sporulation related repeat"/>
    <property type="match status" value="1"/>
</dbReference>
<evidence type="ECO:0000256" key="2">
    <source>
        <dbReference type="SAM" id="Phobius"/>
    </source>
</evidence>
<dbReference type="PROSITE" id="PS51724">
    <property type="entry name" value="SPOR"/>
    <property type="match status" value="1"/>
</dbReference>
<comment type="caution">
    <text evidence="4">The sequence shown here is derived from an EMBL/GenBank/DDBJ whole genome shotgun (WGS) entry which is preliminary data.</text>
</comment>
<dbReference type="InterPro" id="IPR052521">
    <property type="entry name" value="Cell_div_SPOR-domain"/>
</dbReference>
<sequence>MARTAAQSSSRKRAPAKGATARRSQRKQPSEGLRVPGWLWALAGLVAGFALAQYFQQSAPPMATLMPKPASQAQAPSSATSSSSGKAQAPAQDEARMPTFEFYTLLPESEVVAPKVEAYQSTPRPNDAADAGQAAQAAGGGSFMLQAASFKNAADAKRLAGRLKNLGLLAKITTVQANGNQTWHRVQVGPYEDTRELSRAQDLMVTQGIEPLMIKLQN</sequence>
<dbReference type="InterPro" id="IPR036680">
    <property type="entry name" value="SPOR-like_sf"/>
</dbReference>
<dbReference type="PANTHER" id="PTHR38687:SF1">
    <property type="entry name" value="CELL DIVISION PROTEIN DEDD"/>
    <property type="match status" value="1"/>
</dbReference>
<keyword evidence="5" id="KW-1185">Reference proteome</keyword>
<feature type="transmembrane region" description="Helical" evidence="2">
    <location>
        <begin position="37"/>
        <end position="55"/>
    </location>
</feature>
<dbReference type="Proteomes" id="UP001500074">
    <property type="component" value="Unassembled WGS sequence"/>
</dbReference>
<reference evidence="5" key="1">
    <citation type="journal article" date="2019" name="Int. J. Syst. Evol. Microbiol.">
        <title>The Global Catalogue of Microorganisms (GCM) 10K type strain sequencing project: providing services to taxonomists for standard genome sequencing and annotation.</title>
        <authorList>
            <consortium name="The Broad Institute Genomics Platform"/>
            <consortium name="The Broad Institute Genome Sequencing Center for Infectious Disease"/>
            <person name="Wu L."/>
            <person name="Ma J."/>
        </authorList>
    </citation>
    <scope>NUCLEOTIDE SEQUENCE [LARGE SCALE GENOMIC DNA]</scope>
    <source>
        <strain evidence="5">JCM 18472</strain>
    </source>
</reference>
<dbReference type="InterPro" id="IPR007730">
    <property type="entry name" value="SPOR-like_dom"/>
</dbReference>
<evidence type="ECO:0000313" key="4">
    <source>
        <dbReference type="EMBL" id="GAA5171298.1"/>
    </source>
</evidence>
<dbReference type="EMBL" id="BAABKI010000009">
    <property type="protein sequence ID" value="GAA5171298.1"/>
    <property type="molecule type" value="Genomic_DNA"/>
</dbReference>
<dbReference type="SUPFAM" id="SSF110997">
    <property type="entry name" value="Sporulation related repeat"/>
    <property type="match status" value="1"/>
</dbReference>
<keyword evidence="2" id="KW-0472">Membrane</keyword>
<feature type="region of interest" description="Disordered" evidence="1">
    <location>
        <begin position="65"/>
        <end position="94"/>
    </location>
</feature>
<organism evidence="4 5">
    <name type="scientific">Modicisalibacter zincidurans</name>
    <dbReference type="NCBI Taxonomy" id="1178777"/>
    <lineage>
        <taxon>Bacteria</taxon>
        <taxon>Pseudomonadati</taxon>
        <taxon>Pseudomonadota</taxon>
        <taxon>Gammaproteobacteria</taxon>
        <taxon>Oceanospirillales</taxon>
        <taxon>Halomonadaceae</taxon>
        <taxon>Modicisalibacter</taxon>
    </lineage>
</organism>
<dbReference type="PANTHER" id="PTHR38687">
    <property type="entry name" value="CELL DIVISION PROTEIN DEDD-RELATED"/>
    <property type="match status" value="1"/>
</dbReference>
<feature type="domain" description="SPOR" evidence="3">
    <location>
        <begin position="137"/>
        <end position="217"/>
    </location>
</feature>
<feature type="compositionally biased region" description="Low complexity" evidence="1">
    <location>
        <begin position="67"/>
        <end position="89"/>
    </location>
</feature>
<proteinExistence type="predicted"/>
<gene>
    <name evidence="4" type="ORF">GCM10023342_05830</name>
</gene>
<feature type="region of interest" description="Disordered" evidence="1">
    <location>
        <begin position="1"/>
        <end position="33"/>
    </location>
</feature>
<accession>A0ABP9R461</accession>
<keyword evidence="2" id="KW-1133">Transmembrane helix</keyword>
<evidence type="ECO:0000313" key="5">
    <source>
        <dbReference type="Proteomes" id="UP001500074"/>
    </source>
</evidence>
<evidence type="ECO:0000259" key="3">
    <source>
        <dbReference type="PROSITE" id="PS51724"/>
    </source>
</evidence>
<dbReference type="RefSeq" id="WP_031384622.1">
    <property type="nucleotide sequence ID" value="NZ_BAABKI010000009.1"/>
</dbReference>
<protein>
    <submittedName>
        <fullName evidence="4">SPOR domain-containing protein</fullName>
    </submittedName>
</protein>
<evidence type="ECO:0000256" key="1">
    <source>
        <dbReference type="SAM" id="MobiDB-lite"/>
    </source>
</evidence>
<name>A0ABP9R461_9GAMM</name>